<proteinExistence type="predicted"/>
<accession>A0AAQ3NMI0</accession>
<dbReference type="Proteomes" id="UP001374535">
    <property type="component" value="Chromosome 5"/>
</dbReference>
<protein>
    <submittedName>
        <fullName evidence="1">Uncharacterized protein</fullName>
    </submittedName>
</protein>
<reference evidence="1 2" key="1">
    <citation type="journal article" date="2023" name="Life. Sci Alliance">
        <title>Evolutionary insights into 3D genome organization and epigenetic landscape of Vigna mungo.</title>
        <authorList>
            <person name="Junaid A."/>
            <person name="Singh B."/>
            <person name="Bhatia S."/>
        </authorList>
    </citation>
    <scope>NUCLEOTIDE SEQUENCE [LARGE SCALE GENOMIC DNA]</scope>
    <source>
        <strain evidence="1">Urdbean</strain>
    </source>
</reference>
<sequence>MLGCESERIEETSVWCASLSPSKFLIAKLCPNHWISLKSFRWPNLRLTWKSVDPTSTAIGPISDPLRSFLRSITARPCSLSLNTAEPPSFAVLSLMASMSLHLSSLQAFSNFLQIPRGTRYCFPNLHWNSSGSFHSTSYFRPSITFFFAFSSGSKPVFSPAISIASITAGK</sequence>
<gene>
    <name evidence="1" type="ORF">V8G54_017015</name>
</gene>
<name>A0AAQ3NMI0_VIGMU</name>
<dbReference type="EMBL" id="CP144696">
    <property type="protein sequence ID" value="WVZ12485.1"/>
    <property type="molecule type" value="Genomic_DNA"/>
</dbReference>
<keyword evidence="2" id="KW-1185">Reference proteome</keyword>
<evidence type="ECO:0000313" key="2">
    <source>
        <dbReference type="Proteomes" id="UP001374535"/>
    </source>
</evidence>
<evidence type="ECO:0000313" key="1">
    <source>
        <dbReference type="EMBL" id="WVZ12485.1"/>
    </source>
</evidence>
<organism evidence="1 2">
    <name type="scientific">Vigna mungo</name>
    <name type="common">Black gram</name>
    <name type="synonym">Phaseolus mungo</name>
    <dbReference type="NCBI Taxonomy" id="3915"/>
    <lineage>
        <taxon>Eukaryota</taxon>
        <taxon>Viridiplantae</taxon>
        <taxon>Streptophyta</taxon>
        <taxon>Embryophyta</taxon>
        <taxon>Tracheophyta</taxon>
        <taxon>Spermatophyta</taxon>
        <taxon>Magnoliopsida</taxon>
        <taxon>eudicotyledons</taxon>
        <taxon>Gunneridae</taxon>
        <taxon>Pentapetalae</taxon>
        <taxon>rosids</taxon>
        <taxon>fabids</taxon>
        <taxon>Fabales</taxon>
        <taxon>Fabaceae</taxon>
        <taxon>Papilionoideae</taxon>
        <taxon>50 kb inversion clade</taxon>
        <taxon>NPAAA clade</taxon>
        <taxon>indigoferoid/millettioid clade</taxon>
        <taxon>Phaseoleae</taxon>
        <taxon>Vigna</taxon>
    </lineage>
</organism>
<dbReference type="AlphaFoldDB" id="A0AAQ3NMI0"/>